<evidence type="ECO:0000259" key="15">
    <source>
        <dbReference type="SMART" id="SM00485"/>
    </source>
</evidence>
<comment type="function">
    <text evidence="12">Single-stranded DNA endonuclease involved in excision repair of DNA damaged with UV light, bulky adducts, or cross-linking agents. Essential for the incision step of excision-repair.</text>
</comment>
<dbReference type="Gene3D" id="1.10.150.20">
    <property type="entry name" value="5' to 3' exonuclease, C-terminal subdomain"/>
    <property type="match status" value="1"/>
</dbReference>
<evidence type="ECO:0000256" key="8">
    <source>
        <dbReference type="ARBA" id="ARBA00022801"/>
    </source>
</evidence>
<keyword evidence="10" id="KW-0234">DNA repair</keyword>
<dbReference type="EMBL" id="HE650822">
    <property type="protein sequence ID" value="CCF56748.1"/>
    <property type="molecule type" value="Genomic_DNA"/>
</dbReference>
<dbReference type="InterPro" id="IPR029060">
    <property type="entry name" value="PIN-like_dom_sf"/>
</dbReference>
<comment type="cofactor">
    <cofactor evidence="1">
        <name>Mg(2+)</name>
        <dbReference type="ChEBI" id="CHEBI:18420"/>
    </cofactor>
</comment>
<dbReference type="GO" id="GO:0006289">
    <property type="term" value="P:nucleotide-excision repair"/>
    <property type="evidence" value="ECO:0007669"/>
    <property type="project" value="EnsemblFungi"/>
</dbReference>
<dbReference type="InterPro" id="IPR001044">
    <property type="entry name" value="XPG/Rad2_eukaryotes"/>
</dbReference>
<dbReference type="OrthoDB" id="31113at2759"/>
<dbReference type="STRING" id="1071382.H2AQU8"/>
<keyword evidence="4" id="KW-0540">Nuclease</keyword>
<feature type="region of interest" description="Disordered" evidence="13">
    <location>
        <begin position="523"/>
        <end position="547"/>
    </location>
</feature>
<evidence type="ECO:0008006" key="18">
    <source>
        <dbReference type="Google" id="ProtNLM"/>
    </source>
</evidence>
<dbReference type="HOGENOM" id="CLU_003018_2_0_1"/>
<dbReference type="GO" id="GO:0046872">
    <property type="term" value="F:metal ion binding"/>
    <property type="evidence" value="ECO:0007669"/>
    <property type="project" value="UniProtKB-KW"/>
</dbReference>
<dbReference type="InterPro" id="IPR036279">
    <property type="entry name" value="5-3_exonuclease_C_sf"/>
</dbReference>
<evidence type="ECO:0000256" key="3">
    <source>
        <dbReference type="ARBA" id="ARBA00005283"/>
    </source>
</evidence>
<dbReference type="SMART" id="SM00279">
    <property type="entry name" value="HhH2"/>
    <property type="match status" value="1"/>
</dbReference>
<keyword evidence="7" id="KW-0227">DNA damage</keyword>
<organism evidence="16 17">
    <name type="scientific">Kazachstania africana (strain ATCC 22294 / BCRC 22015 / CBS 2517 / CECT 1963 / NBRC 1671 / NRRL Y-8276)</name>
    <name type="common">Yeast</name>
    <name type="synonym">Kluyveromyces africanus</name>
    <dbReference type="NCBI Taxonomy" id="1071382"/>
    <lineage>
        <taxon>Eukaryota</taxon>
        <taxon>Fungi</taxon>
        <taxon>Dikarya</taxon>
        <taxon>Ascomycota</taxon>
        <taxon>Saccharomycotina</taxon>
        <taxon>Saccharomycetes</taxon>
        <taxon>Saccharomycetales</taxon>
        <taxon>Saccharomycetaceae</taxon>
        <taxon>Kazachstania</taxon>
    </lineage>
</organism>
<dbReference type="GO" id="GO:0006366">
    <property type="term" value="P:transcription by RNA polymerase II"/>
    <property type="evidence" value="ECO:0007669"/>
    <property type="project" value="EnsemblFungi"/>
</dbReference>
<comment type="subcellular location">
    <subcellularLocation>
        <location evidence="2">Nucleus</location>
    </subcellularLocation>
</comment>
<dbReference type="GO" id="GO:0000014">
    <property type="term" value="F:single-stranded DNA endodeoxyribonuclease activity"/>
    <property type="evidence" value="ECO:0007669"/>
    <property type="project" value="EnsemblFungi"/>
</dbReference>
<dbReference type="InterPro" id="IPR006086">
    <property type="entry name" value="XPG-I_dom"/>
</dbReference>
<dbReference type="InParanoid" id="H2AQU8"/>
<reference evidence="16 17" key="1">
    <citation type="journal article" date="2011" name="Proc. Natl. Acad. Sci. U.S.A.">
        <title>Evolutionary erosion of yeast sex chromosomes by mating-type switching accidents.</title>
        <authorList>
            <person name="Gordon J.L."/>
            <person name="Armisen D."/>
            <person name="Proux-Wera E."/>
            <person name="Oheigeartaigh S.S."/>
            <person name="Byrne K.P."/>
            <person name="Wolfe K.H."/>
        </authorList>
    </citation>
    <scope>NUCLEOTIDE SEQUENCE [LARGE SCALE GENOMIC DNA]</scope>
    <source>
        <strain evidence="17">ATCC 22294 / BCRC 22015 / CBS 2517 / CECT 1963 / NBRC 1671 / NRRL Y-8276</strain>
    </source>
</reference>
<dbReference type="InterPro" id="IPR008918">
    <property type="entry name" value="HhH2"/>
</dbReference>
<dbReference type="GO" id="GO:0000112">
    <property type="term" value="C:nucleotide-excision repair factor 3 complex"/>
    <property type="evidence" value="ECO:0007669"/>
    <property type="project" value="EnsemblFungi"/>
</dbReference>
<dbReference type="PROSITE" id="PS00842">
    <property type="entry name" value="XPG_2"/>
    <property type="match status" value="1"/>
</dbReference>
<dbReference type="PRINTS" id="PR00066">
    <property type="entry name" value="XRODRMPGMNTG"/>
</dbReference>
<evidence type="ECO:0000256" key="12">
    <source>
        <dbReference type="ARBA" id="ARBA00053135"/>
    </source>
</evidence>
<feature type="compositionally biased region" description="Basic and acidic residues" evidence="13">
    <location>
        <begin position="561"/>
        <end position="579"/>
    </location>
</feature>
<sequence length="988" mass="113730">MGVHSYWEIVGPTARPVRLESLQDRRMAIDASIWIYQFLKAIRDPEGNALKNSHILGFFRRICKLLYFGIKPVFVFDGGVPLLKRNTIKARKEIRQGKRDSAKRTARKLLALQLHKGREYIKKGSQNSTSTISFRPEDDWDLPEIEGFLYSVKDQRINPDYEKERKQKLLSSSKIEEAIDDLDLESINPTSKEFTELPKAVQYQILAQLRLKSRLRMGYSKEQLQQVFPNSMDFSKFQIDMVKRRNFYTQKLINVTGIHDGGASKLDDEIIDRISGQRQREYKLTKTDNGWILGLGDNDGSEIKKAIIVDNKDVNDKNIKAASDKDEEDDFGWEEVDLKPKKSTKDTFDYSLKAGRLPQFEKSIDYSGSQAFLDSRPNEGSPVKRARGESTLIKPIRVTDSYQFEDNNKDDDYDDEDDYLEHINELELMEAVKKSQLEAAALKGNIDKDNNVATVDEKAKIDSNKEGGENIVRTPMNLSVDTSSNANGFPLTEGQQNLNYIVGKLPDLHAKDSQSFLFNNVQDEKETRSGTSHKPVPELPAWFQSNEQDSTLFSKSNFVADRGEERDSFPKENLSDNKETEPTYALLTGINAQYLLDEQKKELGSTGTKEETDDLIETFPPVEKEITELAKKDNEDSVDEMKIDAQVTQDKPLIFDYDFPEDEEQGLIEDIRREEEDFRKFKANELNKASIESNMEHNIADTAFMEDELFEQQTKDKRDSDEVTMDMITDVQELLSRFGIPFVTAPMEAEAQCAELIALGLVDGIITDDSDVFLFGGTKVYKNLFQDKKYVEFYNYDTIEKSLGIDRKKMIELALLLGSDYTTGIKGMGPVSSMEILAEFDDLKNFKEWYNEGQFDKKKLESQNKFQKDLRKRLVNNEVTLDDTFPSELVFDAYLHPEVDHDSTPFVWGDPDLDMLRTFMKIRLNWPQEKSDEALVPLIREINGRKNQKRQKTLNEFFPSEYIQENRKLNLGKRITTAADKLKRRRLK</sequence>
<evidence type="ECO:0000256" key="7">
    <source>
        <dbReference type="ARBA" id="ARBA00022763"/>
    </source>
</evidence>
<dbReference type="SUPFAM" id="SSF47807">
    <property type="entry name" value="5' to 3' exonuclease, C-terminal subdomain"/>
    <property type="match status" value="1"/>
</dbReference>
<dbReference type="PANTHER" id="PTHR16171">
    <property type="entry name" value="DNA REPAIR PROTEIN COMPLEMENTING XP-G CELLS-RELATED"/>
    <property type="match status" value="1"/>
</dbReference>
<feature type="region of interest" description="Disordered" evidence="13">
    <location>
        <begin position="559"/>
        <end position="579"/>
    </location>
</feature>
<dbReference type="InterPro" id="IPR006084">
    <property type="entry name" value="XPG/Rad2"/>
</dbReference>
<dbReference type="RefSeq" id="XP_003955883.1">
    <property type="nucleotide sequence ID" value="XM_003955834.1"/>
</dbReference>
<dbReference type="FunFam" id="3.40.50.1010:FF:000061">
    <property type="entry name" value="Single-stranded DNA endonuclease (Eurofung)"/>
    <property type="match status" value="1"/>
</dbReference>
<dbReference type="InterPro" id="IPR019974">
    <property type="entry name" value="XPG_CS"/>
</dbReference>
<dbReference type="Pfam" id="PF00752">
    <property type="entry name" value="XPG_N"/>
    <property type="match status" value="1"/>
</dbReference>
<dbReference type="PANTHER" id="PTHR16171:SF7">
    <property type="entry name" value="DNA REPAIR PROTEIN RAD2"/>
    <property type="match status" value="1"/>
</dbReference>
<evidence type="ECO:0000256" key="4">
    <source>
        <dbReference type="ARBA" id="ARBA00022722"/>
    </source>
</evidence>
<evidence type="ECO:0000256" key="10">
    <source>
        <dbReference type="ARBA" id="ARBA00023204"/>
    </source>
</evidence>
<gene>
    <name evidence="16" type="primary">KAFR0B04510</name>
    <name evidence="16" type="ORF">KAFR_0B04510</name>
</gene>
<feature type="domain" description="XPG-I" evidence="14">
    <location>
        <begin position="736"/>
        <end position="805"/>
    </location>
</feature>
<dbReference type="SMART" id="SM00485">
    <property type="entry name" value="XPGN"/>
    <property type="match status" value="1"/>
</dbReference>
<dbReference type="PRINTS" id="PR00853">
    <property type="entry name" value="XPGRADSUPER"/>
</dbReference>
<protein>
    <recommendedName>
        <fullName evidence="18">DNA repair protein RAD2</fullName>
    </recommendedName>
</protein>
<keyword evidence="5" id="KW-0479">Metal-binding</keyword>
<dbReference type="CDD" id="cd09904">
    <property type="entry name" value="H3TH_XPG"/>
    <property type="match status" value="1"/>
</dbReference>
<dbReference type="Gene3D" id="3.40.50.1010">
    <property type="entry name" value="5'-nuclease"/>
    <property type="match status" value="2"/>
</dbReference>
<evidence type="ECO:0000256" key="5">
    <source>
        <dbReference type="ARBA" id="ARBA00022723"/>
    </source>
</evidence>
<evidence type="ECO:0000256" key="9">
    <source>
        <dbReference type="ARBA" id="ARBA00022842"/>
    </source>
</evidence>
<dbReference type="SMART" id="SM00484">
    <property type="entry name" value="XPGI"/>
    <property type="match status" value="1"/>
</dbReference>
<dbReference type="FunFam" id="3.40.50.1010:FF:000025">
    <property type="entry name" value="DNA repair protein RAD2"/>
    <property type="match status" value="1"/>
</dbReference>
<keyword evidence="17" id="KW-1185">Reference proteome</keyword>
<evidence type="ECO:0000256" key="13">
    <source>
        <dbReference type="SAM" id="MobiDB-lite"/>
    </source>
</evidence>
<dbReference type="FunFam" id="1.10.150.20:FF:000057">
    <property type="entry name" value="RAD2p Single-stranded DNA endonuclease"/>
    <property type="match status" value="1"/>
</dbReference>
<keyword evidence="11" id="KW-0539">Nucleus</keyword>
<dbReference type="InterPro" id="IPR006085">
    <property type="entry name" value="XPG_DNA_repair_N"/>
</dbReference>
<name>H2AQU8_KAZAF</name>
<dbReference type="SUPFAM" id="SSF88723">
    <property type="entry name" value="PIN domain-like"/>
    <property type="match status" value="1"/>
</dbReference>
<accession>H2AQU8</accession>
<dbReference type="PROSITE" id="PS00841">
    <property type="entry name" value="XPG_1"/>
    <property type="match status" value="1"/>
</dbReference>
<evidence type="ECO:0000313" key="16">
    <source>
        <dbReference type="EMBL" id="CCF56748.1"/>
    </source>
</evidence>
<keyword evidence="9" id="KW-0460">Magnesium</keyword>
<dbReference type="Pfam" id="PF00867">
    <property type="entry name" value="XPG_I"/>
    <property type="match status" value="1"/>
</dbReference>
<evidence type="ECO:0000256" key="1">
    <source>
        <dbReference type="ARBA" id="ARBA00001946"/>
    </source>
</evidence>
<keyword evidence="6" id="KW-0255">Endonuclease</keyword>
<proteinExistence type="inferred from homology"/>
<feature type="domain" description="XPG N-terminal" evidence="15">
    <location>
        <begin position="1"/>
        <end position="98"/>
    </location>
</feature>
<evidence type="ECO:0000256" key="2">
    <source>
        <dbReference type="ARBA" id="ARBA00004123"/>
    </source>
</evidence>
<dbReference type="CDD" id="cd09868">
    <property type="entry name" value="PIN_XPG_RAD2"/>
    <property type="match status" value="2"/>
</dbReference>
<keyword evidence="8" id="KW-0378">Hydrolase</keyword>
<evidence type="ECO:0000313" key="17">
    <source>
        <dbReference type="Proteomes" id="UP000005220"/>
    </source>
</evidence>
<dbReference type="FunCoup" id="H2AQU8">
    <property type="interactions" value="577"/>
</dbReference>
<dbReference type="Proteomes" id="UP000005220">
    <property type="component" value="Chromosome 2"/>
</dbReference>
<dbReference type="eggNOG" id="KOG2520">
    <property type="taxonomic scope" value="Eukaryota"/>
</dbReference>
<dbReference type="AlphaFoldDB" id="H2AQU8"/>
<comment type="similarity">
    <text evidence="3">Belongs to the XPG/RAD2 endonuclease family. XPG subfamily.</text>
</comment>
<evidence type="ECO:0000259" key="14">
    <source>
        <dbReference type="SMART" id="SM00484"/>
    </source>
</evidence>
<dbReference type="GeneID" id="13883287"/>
<dbReference type="KEGG" id="kaf:KAFR_0B04510"/>
<evidence type="ECO:0000256" key="11">
    <source>
        <dbReference type="ARBA" id="ARBA00023242"/>
    </source>
</evidence>
<evidence type="ECO:0000256" key="6">
    <source>
        <dbReference type="ARBA" id="ARBA00022759"/>
    </source>
</evidence>
<dbReference type="GO" id="GO:0003697">
    <property type="term" value="F:single-stranded DNA binding"/>
    <property type="evidence" value="ECO:0007669"/>
    <property type="project" value="InterPro"/>
</dbReference>